<accession>A0A4R4PXT6</accession>
<proteinExistence type="predicted"/>
<reference evidence="2 3" key="1">
    <citation type="submission" date="2019-03" db="EMBL/GenBank/DDBJ databases">
        <title>Draft genome sequences of novel Actinobacteria.</title>
        <authorList>
            <person name="Sahin N."/>
            <person name="Ay H."/>
            <person name="Saygin H."/>
        </authorList>
    </citation>
    <scope>NUCLEOTIDE SEQUENCE [LARGE SCALE GENOMIC DNA]</scope>
    <source>
        <strain evidence="2 3">JCM 30547</strain>
    </source>
</reference>
<evidence type="ECO:0000313" key="3">
    <source>
        <dbReference type="Proteomes" id="UP000295075"/>
    </source>
</evidence>
<protein>
    <recommendedName>
        <fullName evidence="4">WD40 repeat domain-containing protein</fullName>
    </recommendedName>
</protein>
<dbReference type="Pfam" id="PF20138">
    <property type="entry name" value="DUF6528"/>
    <property type="match status" value="1"/>
</dbReference>
<feature type="signal peptide" evidence="1">
    <location>
        <begin position="1"/>
        <end position="23"/>
    </location>
</feature>
<gene>
    <name evidence="2" type="ORF">E1261_21080</name>
</gene>
<dbReference type="RefSeq" id="WP_132409004.1">
    <property type="nucleotide sequence ID" value="NZ_SMKA01000097.1"/>
</dbReference>
<comment type="caution">
    <text evidence="2">The sequence shown here is derived from an EMBL/GenBank/DDBJ whole genome shotgun (WGS) entry which is preliminary data.</text>
</comment>
<evidence type="ECO:0000313" key="2">
    <source>
        <dbReference type="EMBL" id="TDC27213.1"/>
    </source>
</evidence>
<keyword evidence="3" id="KW-1185">Reference proteome</keyword>
<dbReference type="AlphaFoldDB" id="A0A4R4PXT6"/>
<dbReference type="EMBL" id="SMKA01000097">
    <property type="protein sequence ID" value="TDC27213.1"/>
    <property type="molecule type" value="Genomic_DNA"/>
</dbReference>
<dbReference type="Proteomes" id="UP000295075">
    <property type="component" value="Unassembled WGS sequence"/>
</dbReference>
<organism evidence="2 3">
    <name type="scientific">Kribbella albertanoniae</name>
    <dbReference type="NCBI Taxonomy" id="1266829"/>
    <lineage>
        <taxon>Bacteria</taxon>
        <taxon>Bacillati</taxon>
        <taxon>Actinomycetota</taxon>
        <taxon>Actinomycetes</taxon>
        <taxon>Propionibacteriales</taxon>
        <taxon>Kribbellaceae</taxon>
        <taxon>Kribbella</taxon>
    </lineage>
</organism>
<feature type="chain" id="PRO_5020940988" description="WD40 repeat domain-containing protein" evidence="1">
    <location>
        <begin position="24"/>
        <end position="314"/>
    </location>
</feature>
<evidence type="ECO:0000256" key="1">
    <source>
        <dbReference type="SAM" id="SignalP"/>
    </source>
</evidence>
<dbReference type="SUPFAM" id="SSF75011">
    <property type="entry name" value="3-carboxy-cis,cis-mucoante lactonizing enzyme"/>
    <property type="match status" value="1"/>
</dbReference>
<name>A0A4R4PXT6_9ACTN</name>
<keyword evidence="1" id="KW-0732">Signal</keyword>
<sequence>MLRLLGSICVLAAFLTSTPPAHAAEAGRLVAVTDQDYDNPSAARIRLMDPAVANWGTAAAQKWTWSPTSANGFAGLTGAWGLPTDVKLRMKAEAYVAVVSDSRGLAALIGYPSGQRLWAVNVGSANNPHSVELLPDGNVAVAASNGGFIRVYTASQGSSSASYASYPLPDAHGVQWDPARQVLWVLGGSKLAALKITGTTAAPILTEVSMVPGLTAGGHDLAPALEDHDRLWVSTGSKVYQVSKSAGAIVATFDQAGIKSVSSMPNAQQIRTSPKAGCRTSWCTDTVNFAVPAATRTIPGAEIYKARVWSSRYE</sequence>
<dbReference type="OrthoDB" id="1007317at2"/>
<dbReference type="InterPro" id="IPR045383">
    <property type="entry name" value="DUF6528"/>
</dbReference>
<evidence type="ECO:0008006" key="4">
    <source>
        <dbReference type="Google" id="ProtNLM"/>
    </source>
</evidence>